<dbReference type="GO" id="GO:0016746">
    <property type="term" value="F:acyltransferase activity"/>
    <property type="evidence" value="ECO:0007669"/>
    <property type="project" value="UniProtKB-KW"/>
</dbReference>
<reference evidence="3 4" key="1">
    <citation type="journal article" date="2016" name="Antonie Van Leeuwenhoek">
        <title>Dongia soli sp. nov., isolated from soil from Dokdo, Korea.</title>
        <authorList>
            <person name="Kim D.U."/>
            <person name="Lee H."/>
            <person name="Kim H."/>
            <person name="Kim S.G."/>
            <person name="Ka J.O."/>
        </authorList>
    </citation>
    <scope>NUCLEOTIDE SEQUENCE [LARGE SCALE GENOMIC DNA]</scope>
    <source>
        <strain evidence="3 4">D78</strain>
    </source>
</reference>
<keyword evidence="1" id="KW-0812">Transmembrane</keyword>
<feature type="transmembrane region" description="Helical" evidence="1">
    <location>
        <begin position="12"/>
        <end position="31"/>
    </location>
</feature>
<name>A0ABU5E7E6_9PROT</name>
<evidence type="ECO:0000313" key="3">
    <source>
        <dbReference type="EMBL" id="MDY0881463.1"/>
    </source>
</evidence>
<keyword evidence="4" id="KW-1185">Reference proteome</keyword>
<feature type="transmembrane region" description="Helical" evidence="1">
    <location>
        <begin position="51"/>
        <end position="70"/>
    </location>
</feature>
<feature type="transmembrane region" description="Helical" evidence="1">
    <location>
        <begin position="190"/>
        <end position="218"/>
    </location>
</feature>
<keyword evidence="3" id="KW-0808">Transferase</keyword>
<evidence type="ECO:0000256" key="1">
    <source>
        <dbReference type="SAM" id="Phobius"/>
    </source>
</evidence>
<organism evidence="3 4">
    <name type="scientific">Dongia soli</name>
    <dbReference type="NCBI Taxonomy" id="600628"/>
    <lineage>
        <taxon>Bacteria</taxon>
        <taxon>Pseudomonadati</taxon>
        <taxon>Pseudomonadota</taxon>
        <taxon>Alphaproteobacteria</taxon>
        <taxon>Rhodospirillales</taxon>
        <taxon>Dongiaceae</taxon>
        <taxon>Dongia</taxon>
    </lineage>
</organism>
<keyword evidence="1" id="KW-1133">Transmembrane helix</keyword>
<dbReference type="RefSeq" id="WP_320506527.1">
    <property type="nucleotide sequence ID" value="NZ_JAXCLW010000001.1"/>
</dbReference>
<proteinExistence type="predicted"/>
<feature type="transmembrane region" description="Helical" evidence="1">
    <location>
        <begin position="316"/>
        <end position="337"/>
    </location>
</feature>
<feature type="domain" description="Acyltransferase 3" evidence="2">
    <location>
        <begin position="5"/>
        <end position="359"/>
    </location>
</feature>
<dbReference type="PANTHER" id="PTHR23028:SF134">
    <property type="entry name" value="PUTATIVE (AFU_ORTHOLOGUE AFUA_4G08520)-RELATED"/>
    <property type="match status" value="1"/>
</dbReference>
<dbReference type="InterPro" id="IPR002656">
    <property type="entry name" value="Acyl_transf_3_dom"/>
</dbReference>
<feature type="transmembrane region" description="Helical" evidence="1">
    <location>
        <begin position="90"/>
        <end position="111"/>
    </location>
</feature>
<dbReference type="InterPro" id="IPR050879">
    <property type="entry name" value="Acyltransferase_3"/>
</dbReference>
<dbReference type="Pfam" id="PF01757">
    <property type="entry name" value="Acyl_transf_3"/>
    <property type="match status" value="1"/>
</dbReference>
<sequence length="392" mass="42862">MRRLHYFDGLRGWAALVVVLHHLELTFAPELQGQKDAISPILGPFSFLADGPLAVAIFFILSGIVLSEGLKRTEVTNPVTGLTSLILKRWLRLSLPIIAAGILVLTLFALLGDRTVETGRLTGSGWIEDLFPPGYRPDLLEVLHEAILGAFIGPNTPLHDPVLWTIRVEFLGSILVFALCLFVRSGFARLAACALAGAALIATPAWLLNFCALFAISVAISDLRHLSTRDDQEEHYRMLRDITGLGMIFLATCVYPVLDLHLPVFMQRLGEIADPAGHLSQWTARSLLIVGGLILSRSAQDFLSRPPSLFLGRISFGLYLLHVPLLWSVGGSAYIAMSRHWPHWAAAVVASLLVLIGSGLAAAIFHRLVERPAIRIAAKASNLRLYALRRAS</sequence>
<dbReference type="Proteomes" id="UP001279642">
    <property type="component" value="Unassembled WGS sequence"/>
</dbReference>
<dbReference type="EC" id="2.3.-.-" evidence="3"/>
<feature type="transmembrane region" description="Helical" evidence="1">
    <location>
        <begin position="238"/>
        <end position="258"/>
    </location>
</feature>
<feature type="transmembrane region" description="Helical" evidence="1">
    <location>
        <begin position="343"/>
        <end position="365"/>
    </location>
</feature>
<keyword evidence="3" id="KW-0012">Acyltransferase</keyword>
<dbReference type="EMBL" id="JAXCLW010000001">
    <property type="protein sequence ID" value="MDY0881463.1"/>
    <property type="molecule type" value="Genomic_DNA"/>
</dbReference>
<accession>A0ABU5E7E6</accession>
<dbReference type="PANTHER" id="PTHR23028">
    <property type="entry name" value="ACETYLTRANSFERASE"/>
    <property type="match status" value="1"/>
</dbReference>
<evidence type="ECO:0000313" key="4">
    <source>
        <dbReference type="Proteomes" id="UP001279642"/>
    </source>
</evidence>
<evidence type="ECO:0000259" key="2">
    <source>
        <dbReference type="Pfam" id="PF01757"/>
    </source>
</evidence>
<keyword evidence="1" id="KW-0472">Membrane</keyword>
<feature type="transmembrane region" description="Helical" evidence="1">
    <location>
        <begin position="164"/>
        <end position="183"/>
    </location>
</feature>
<protein>
    <submittedName>
        <fullName evidence="3">Acyltransferase</fullName>
        <ecNumber evidence="3">2.3.-.-</ecNumber>
    </submittedName>
</protein>
<comment type="caution">
    <text evidence="3">The sequence shown here is derived from an EMBL/GenBank/DDBJ whole genome shotgun (WGS) entry which is preliminary data.</text>
</comment>
<gene>
    <name evidence="3" type="ORF">SMD27_01270</name>
</gene>